<evidence type="ECO:0000256" key="1">
    <source>
        <dbReference type="SAM" id="MobiDB-lite"/>
    </source>
</evidence>
<gene>
    <name evidence="2" type="ORF">AK812_SmicGene28272</name>
</gene>
<protein>
    <submittedName>
        <fullName evidence="2">Uncharacterized protein</fullName>
    </submittedName>
</protein>
<dbReference type="Proteomes" id="UP000186817">
    <property type="component" value="Unassembled WGS sequence"/>
</dbReference>
<feature type="region of interest" description="Disordered" evidence="1">
    <location>
        <begin position="136"/>
        <end position="168"/>
    </location>
</feature>
<evidence type="ECO:0000313" key="3">
    <source>
        <dbReference type="Proteomes" id="UP000186817"/>
    </source>
</evidence>
<keyword evidence="3" id="KW-1185">Reference proteome</keyword>
<sequence length="168" mass="17400">MKDLRSLFRFRFIAMAFEGNASGSGGFDLPGRYFAQRAAAASEPGPEPTPSLLPEDSADDSLSDLGNRASTDPPPAASGPGVVMASDSYASPLPSPGASPGSWATVGDVSTGAEMVDQLSRLRPDTRDRIVQLCTRMGSPPLPKAPKSSFPPARPASTVPKADARLAT</sequence>
<organism evidence="2 3">
    <name type="scientific">Symbiodinium microadriaticum</name>
    <name type="common">Dinoflagellate</name>
    <name type="synonym">Zooxanthella microadriatica</name>
    <dbReference type="NCBI Taxonomy" id="2951"/>
    <lineage>
        <taxon>Eukaryota</taxon>
        <taxon>Sar</taxon>
        <taxon>Alveolata</taxon>
        <taxon>Dinophyceae</taxon>
        <taxon>Suessiales</taxon>
        <taxon>Symbiodiniaceae</taxon>
        <taxon>Symbiodinium</taxon>
    </lineage>
</organism>
<comment type="caution">
    <text evidence="2">The sequence shown here is derived from an EMBL/GenBank/DDBJ whole genome shotgun (WGS) entry which is preliminary data.</text>
</comment>
<evidence type="ECO:0000313" key="2">
    <source>
        <dbReference type="EMBL" id="OLP90164.1"/>
    </source>
</evidence>
<accession>A0A1Q9D4Y1</accession>
<dbReference type="AlphaFoldDB" id="A0A1Q9D4Y1"/>
<proteinExistence type="predicted"/>
<dbReference type="EMBL" id="LSRX01000725">
    <property type="protein sequence ID" value="OLP90164.1"/>
    <property type="molecule type" value="Genomic_DNA"/>
</dbReference>
<reference evidence="2 3" key="1">
    <citation type="submission" date="2016-02" db="EMBL/GenBank/DDBJ databases">
        <title>Genome analysis of coral dinoflagellate symbionts highlights evolutionary adaptations to a symbiotic lifestyle.</title>
        <authorList>
            <person name="Aranda M."/>
            <person name="Li Y."/>
            <person name="Liew Y.J."/>
            <person name="Baumgarten S."/>
            <person name="Simakov O."/>
            <person name="Wilson M."/>
            <person name="Piel J."/>
            <person name="Ashoor H."/>
            <person name="Bougouffa S."/>
            <person name="Bajic V.B."/>
            <person name="Ryu T."/>
            <person name="Ravasi T."/>
            <person name="Bayer T."/>
            <person name="Micklem G."/>
            <person name="Kim H."/>
            <person name="Bhak J."/>
            <person name="Lajeunesse T.C."/>
            <person name="Voolstra C.R."/>
        </authorList>
    </citation>
    <scope>NUCLEOTIDE SEQUENCE [LARGE SCALE GENOMIC DNA]</scope>
    <source>
        <strain evidence="2 3">CCMP2467</strain>
    </source>
</reference>
<feature type="compositionally biased region" description="Low complexity" evidence="1">
    <location>
        <begin position="90"/>
        <end position="102"/>
    </location>
</feature>
<feature type="region of interest" description="Disordered" evidence="1">
    <location>
        <begin position="38"/>
        <end position="103"/>
    </location>
</feature>
<name>A0A1Q9D4Y1_SYMMI</name>